<organism evidence="1 2">
    <name type="scientific">Marmoricola endophyticus</name>
    <dbReference type="NCBI Taxonomy" id="2040280"/>
    <lineage>
        <taxon>Bacteria</taxon>
        <taxon>Bacillati</taxon>
        <taxon>Actinomycetota</taxon>
        <taxon>Actinomycetes</taxon>
        <taxon>Propionibacteriales</taxon>
        <taxon>Nocardioidaceae</taxon>
        <taxon>Marmoricola</taxon>
    </lineage>
</organism>
<dbReference type="Proteomes" id="UP000649179">
    <property type="component" value="Unassembled WGS sequence"/>
</dbReference>
<protein>
    <recommendedName>
        <fullName evidence="3">DUF4235 domain-containing protein</fullName>
    </recommendedName>
</protein>
<dbReference type="EMBL" id="BMKQ01000001">
    <property type="protein sequence ID" value="GGF32731.1"/>
    <property type="molecule type" value="Genomic_DNA"/>
</dbReference>
<reference evidence="1" key="2">
    <citation type="submission" date="2020-09" db="EMBL/GenBank/DDBJ databases">
        <authorList>
            <person name="Sun Q."/>
            <person name="Zhou Y."/>
        </authorList>
    </citation>
    <scope>NUCLEOTIDE SEQUENCE</scope>
    <source>
        <strain evidence="1">CGMCC 1.16067</strain>
    </source>
</reference>
<gene>
    <name evidence="1" type="ORF">GCM10011519_02700</name>
</gene>
<proteinExistence type="predicted"/>
<dbReference type="AlphaFoldDB" id="A0A917B9P0"/>
<keyword evidence="2" id="KW-1185">Reference proteome</keyword>
<evidence type="ECO:0000313" key="1">
    <source>
        <dbReference type="EMBL" id="GGF32731.1"/>
    </source>
</evidence>
<dbReference type="RefSeq" id="WP_188777551.1">
    <property type="nucleotide sequence ID" value="NZ_BMKQ01000001.1"/>
</dbReference>
<evidence type="ECO:0000313" key="2">
    <source>
        <dbReference type="Proteomes" id="UP000649179"/>
    </source>
</evidence>
<dbReference type="InterPro" id="IPR025329">
    <property type="entry name" value="DUF4235"/>
</dbReference>
<comment type="caution">
    <text evidence="1">The sequence shown here is derived from an EMBL/GenBank/DDBJ whole genome shotgun (WGS) entry which is preliminary data.</text>
</comment>
<accession>A0A917B9P0</accession>
<evidence type="ECO:0008006" key="3">
    <source>
        <dbReference type="Google" id="ProtNLM"/>
    </source>
</evidence>
<reference evidence="1" key="1">
    <citation type="journal article" date="2014" name="Int. J. Syst. Evol. Microbiol.">
        <title>Complete genome sequence of Corynebacterium casei LMG S-19264T (=DSM 44701T), isolated from a smear-ripened cheese.</title>
        <authorList>
            <consortium name="US DOE Joint Genome Institute (JGI-PGF)"/>
            <person name="Walter F."/>
            <person name="Albersmeier A."/>
            <person name="Kalinowski J."/>
            <person name="Ruckert C."/>
        </authorList>
    </citation>
    <scope>NUCLEOTIDE SEQUENCE</scope>
    <source>
        <strain evidence="1">CGMCC 1.16067</strain>
    </source>
</reference>
<name>A0A917B9P0_9ACTN</name>
<dbReference type="Pfam" id="PF14019">
    <property type="entry name" value="DUF4235"/>
    <property type="match status" value="1"/>
</dbReference>
<sequence length="132" mass="13931">MAKKGKKSKDLPKDSSKVWSLMSLVVGVGAASVTRKALNGGWKAATGKEPPANPADPDVALREAVVWATVSGTAVAVIRMLATRRAAGYYVKSTGHLPPELEADDVRAARYAAAEAGIDDGDDKKKRKKSKK</sequence>